<evidence type="ECO:0000256" key="1">
    <source>
        <dbReference type="SAM" id="Phobius"/>
    </source>
</evidence>
<name>A0A0P1G564_9RHOB</name>
<keyword evidence="1" id="KW-1133">Transmembrane helix</keyword>
<dbReference type="Proteomes" id="UP000054935">
    <property type="component" value="Unassembled WGS sequence"/>
</dbReference>
<evidence type="ECO:0008006" key="4">
    <source>
        <dbReference type="Google" id="ProtNLM"/>
    </source>
</evidence>
<proteinExistence type="predicted"/>
<feature type="transmembrane region" description="Helical" evidence="1">
    <location>
        <begin position="68"/>
        <end position="94"/>
    </location>
</feature>
<keyword evidence="1" id="KW-0812">Transmembrane</keyword>
<dbReference type="OrthoDB" id="7771437at2"/>
<protein>
    <recommendedName>
        <fullName evidence="4">Yip1 domain protein</fullName>
    </recommendedName>
</protein>
<evidence type="ECO:0000313" key="2">
    <source>
        <dbReference type="EMBL" id="CUH76802.1"/>
    </source>
</evidence>
<feature type="transmembrane region" description="Helical" evidence="1">
    <location>
        <begin position="31"/>
        <end position="48"/>
    </location>
</feature>
<keyword evidence="1" id="KW-0472">Membrane</keyword>
<accession>A0A0P1G564</accession>
<feature type="transmembrane region" description="Helical" evidence="1">
    <location>
        <begin position="134"/>
        <end position="157"/>
    </location>
</feature>
<feature type="transmembrane region" description="Helical" evidence="1">
    <location>
        <begin position="106"/>
        <end position="128"/>
    </location>
</feature>
<reference evidence="2 3" key="1">
    <citation type="submission" date="2015-09" db="EMBL/GenBank/DDBJ databases">
        <authorList>
            <consortium name="Swine Surveillance"/>
        </authorList>
    </citation>
    <scope>NUCLEOTIDE SEQUENCE [LARGE SCALE GENOMIC DNA]</scope>
    <source>
        <strain evidence="2 3">CECT 7648</strain>
    </source>
</reference>
<dbReference type="RefSeq" id="WP_058246665.1">
    <property type="nucleotide sequence ID" value="NZ_CYSE01000002.1"/>
</dbReference>
<evidence type="ECO:0000313" key="3">
    <source>
        <dbReference type="Proteomes" id="UP000054935"/>
    </source>
</evidence>
<sequence length="161" mass="17493">MPLTQDIVATYRRPREVVRRLLAFGPREDRALAFVMGGCAILFISEWPSLAREAHLSGLDLNMQMGGALLGTLMFLPLALYAVAFVVHLVLGTLTKRGTGYGSRLVLFWALLASGPLALLNGLTAGFVGPGIQLQITGVLWAVAFFVFWISGLRVVYGRES</sequence>
<dbReference type="STRING" id="441103.TRN7648_01133"/>
<organism evidence="2 3">
    <name type="scientific">Tropicibacter naphthalenivorans</name>
    <dbReference type="NCBI Taxonomy" id="441103"/>
    <lineage>
        <taxon>Bacteria</taxon>
        <taxon>Pseudomonadati</taxon>
        <taxon>Pseudomonadota</taxon>
        <taxon>Alphaproteobacteria</taxon>
        <taxon>Rhodobacterales</taxon>
        <taxon>Roseobacteraceae</taxon>
        <taxon>Tropicibacter</taxon>
    </lineage>
</organism>
<gene>
    <name evidence="2" type="ORF">TRN7648_01133</name>
</gene>
<keyword evidence="3" id="KW-1185">Reference proteome</keyword>
<dbReference type="AlphaFoldDB" id="A0A0P1G564"/>
<dbReference type="EMBL" id="CYSE01000002">
    <property type="protein sequence ID" value="CUH76802.1"/>
    <property type="molecule type" value="Genomic_DNA"/>
</dbReference>